<dbReference type="InterPro" id="IPR023214">
    <property type="entry name" value="HAD_sf"/>
</dbReference>
<dbReference type="EC" id="3.1.3.18" evidence="1"/>
<evidence type="ECO:0000313" key="2">
    <source>
        <dbReference type="Proteomes" id="UP001519306"/>
    </source>
</evidence>
<evidence type="ECO:0000313" key="1">
    <source>
        <dbReference type="EMBL" id="MBP2025781.1"/>
    </source>
</evidence>
<dbReference type="Gene3D" id="1.10.150.240">
    <property type="entry name" value="Putative phosphatase, domain 2"/>
    <property type="match status" value="1"/>
</dbReference>
<dbReference type="InterPro" id="IPR050155">
    <property type="entry name" value="HAD-like_hydrolase_sf"/>
</dbReference>
<dbReference type="GO" id="GO:0008967">
    <property type="term" value="F:phosphoglycolate phosphatase activity"/>
    <property type="evidence" value="ECO:0007669"/>
    <property type="project" value="UniProtKB-EC"/>
</dbReference>
<name>A0ABS4KDC9_9FIRM</name>
<dbReference type="InterPro" id="IPR036412">
    <property type="entry name" value="HAD-like_sf"/>
</dbReference>
<dbReference type="InterPro" id="IPR041492">
    <property type="entry name" value="HAD_2"/>
</dbReference>
<dbReference type="SUPFAM" id="SSF56784">
    <property type="entry name" value="HAD-like"/>
    <property type="match status" value="1"/>
</dbReference>
<dbReference type="NCBIfam" id="TIGR01549">
    <property type="entry name" value="HAD-SF-IA-v1"/>
    <property type="match status" value="1"/>
</dbReference>
<keyword evidence="1" id="KW-0378">Hydrolase</keyword>
<dbReference type="InterPro" id="IPR023198">
    <property type="entry name" value="PGP-like_dom2"/>
</dbReference>
<dbReference type="RefSeq" id="WP_210061266.1">
    <property type="nucleotide sequence ID" value="NZ_JAGGLJ010000012.1"/>
</dbReference>
<protein>
    <submittedName>
        <fullName evidence="1">Phosphoglycolate phosphatase</fullName>
        <ecNumber evidence="1">3.1.3.18</ecNumber>
    </submittedName>
</protein>
<accession>A0ABS4KDC9</accession>
<dbReference type="EMBL" id="JAGGLJ010000012">
    <property type="protein sequence ID" value="MBP2025781.1"/>
    <property type="molecule type" value="Genomic_DNA"/>
</dbReference>
<keyword evidence="2" id="KW-1185">Reference proteome</keyword>
<dbReference type="PANTHER" id="PTHR43434">
    <property type="entry name" value="PHOSPHOGLYCOLATE PHOSPHATASE"/>
    <property type="match status" value="1"/>
</dbReference>
<dbReference type="Pfam" id="PF13419">
    <property type="entry name" value="HAD_2"/>
    <property type="match status" value="1"/>
</dbReference>
<organism evidence="1 2">
    <name type="scientific">Peptoniphilus stercorisuis</name>
    <dbReference type="NCBI Taxonomy" id="1436965"/>
    <lineage>
        <taxon>Bacteria</taxon>
        <taxon>Bacillati</taxon>
        <taxon>Bacillota</taxon>
        <taxon>Tissierellia</taxon>
        <taxon>Tissierellales</taxon>
        <taxon>Peptoniphilaceae</taxon>
        <taxon>Peptoniphilus</taxon>
    </lineage>
</organism>
<gene>
    <name evidence="1" type="ORF">J2Z71_001328</name>
</gene>
<dbReference type="SFLD" id="SFLDG01135">
    <property type="entry name" value="C1.5.6:_HAD__Beta-PGM__Phospha"/>
    <property type="match status" value="1"/>
</dbReference>
<reference evidence="1 2" key="1">
    <citation type="submission" date="2021-03" db="EMBL/GenBank/DDBJ databases">
        <title>Genomic Encyclopedia of Type Strains, Phase IV (KMG-IV): sequencing the most valuable type-strain genomes for metagenomic binning, comparative biology and taxonomic classification.</title>
        <authorList>
            <person name="Goeker M."/>
        </authorList>
    </citation>
    <scope>NUCLEOTIDE SEQUENCE [LARGE SCALE GENOMIC DNA]</scope>
    <source>
        <strain evidence="1 2">DSM 27563</strain>
    </source>
</reference>
<sequence length="216" mass="25226">MIFLFDLDGTLTDSEEGILKAFKYTLEKMNLEKVDDEILKNYIGPPLNETFKRKFNLYDEDNNRAIVYFREYYREYGKYENIPYKRMKELLEKISKNNTLAVATSKVEDQAIEIVKHFDLDYFDLIVGATEGSSRSKKYEIIEYVLNKLEVKDRSKVYMIGDRFTDINGAHRAGINSIGVLWGFGSKEELEDCKADYIVKSVEELESLIDDIEKRA</sequence>
<dbReference type="Proteomes" id="UP001519306">
    <property type="component" value="Unassembled WGS sequence"/>
</dbReference>
<proteinExistence type="predicted"/>
<dbReference type="InterPro" id="IPR006439">
    <property type="entry name" value="HAD-SF_hydro_IA"/>
</dbReference>
<comment type="caution">
    <text evidence="1">The sequence shown here is derived from an EMBL/GenBank/DDBJ whole genome shotgun (WGS) entry which is preliminary data.</text>
</comment>
<dbReference type="PANTHER" id="PTHR43434:SF20">
    <property type="entry name" value="5'-NUCLEOTIDASE"/>
    <property type="match status" value="1"/>
</dbReference>
<dbReference type="SFLD" id="SFLDS00003">
    <property type="entry name" value="Haloacid_Dehalogenase"/>
    <property type="match status" value="1"/>
</dbReference>
<dbReference type="SFLD" id="SFLDG01129">
    <property type="entry name" value="C1.5:_HAD__Beta-PGM__Phosphata"/>
    <property type="match status" value="1"/>
</dbReference>
<dbReference type="Gene3D" id="3.40.50.1000">
    <property type="entry name" value="HAD superfamily/HAD-like"/>
    <property type="match status" value="1"/>
</dbReference>